<sequence>MTPKILVEGKSEDWKKKVVLNVKNRVNDWKSVLEEVSNKLGLKWTIILMPFEENKAVLDLGFEEA</sequence>
<name>A0A822YJR8_NELNU</name>
<protein>
    <submittedName>
        <fullName evidence="1">Uncharacterized protein</fullName>
    </submittedName>
</protein>
<accession>A0A822YJR8</accession>
<keyword evidence="2" id="KW-1185">Reference proteome</keyword>
<dbReference type="Proteomes" id="UP000607653">
    <property type="component" value="Unassembled WGS sequence"/>
</dbReference>
<dbReference type="EMBL" id="DUZY01000003">
    <property type="protein sequence ID" value="DAD31215.1"/>
    <property type="molecule type" value="Genomic_DNA"/>
</dbReference>
<gene>
    <name evidence="1" type="ORF">HUJ06_010066</name>
</gene>
<comment type="caution">
    <text evidence="1">The sequence shown here is derived from an EMBL/GenBank/DDBJ whole genome shotgun (WGS) entry which is preliminary data.</text>
</comment>
<evidence type="ECO:0000313" key="1">
    <source>
        <dbReference type="EMBL" id="DAD31215.1"/>
    </source>
</evidence>
<proteinExistence type="predicted"/>
<reference evidence="1 2" key="1">
    <citation type="journal article" date="2020" name="Mol. Biol. Evol.">
        <title>Distinct Expression and Methylation Patterns for Genes with Different Fates following a Single Whole-Genome Duplication in Flowering Plants.</title>
        <authorList>
            <person name="Shi T."/>
            <person name="Rahmani R.S."/>
            <person name="Gugger P.F."/>
            <person name="Wang M."/>
            <person name="Li H."/>
            <person name="Zhang Y."/>
            <person name="Li Z."/>
            <person name="Wang Q."/>
            <person name="Van de Peer Y."/>
            <person name="Marchal K."/>
            <person name="Chen J."/>
        </authorList>
    </citation>
    <scope>NUCLEOTIDE SEQUENCE [LARGE SCALE GENOMIC DNA]</scope>
    <source>
        <tissue evidence="1">Leaf</tissue>
    </source>
</reference>
<organism evidence="1 2">
    <name type="scientific">Nelumbo nucifera</name>
    <name type="common">Sacred lotus</name>
    <dbReference type="NCBI Taxonomy" id="4432"/>
    <lineage>
        <taxon>Eukaryota</taxon>
        <taxon>Viridiplantae</taxon>
        <taxon>Streptophyta</taxon>
        <taxon>Embryophyta</taxon>
        <taxon>Tracheophyta</taxon>
        <taxon>Spermatophyta</taxon>
        <taxon>Magnoliopsida</taxon>
        <taxon>Proteales</taxon>
        <taxon>Nelumbonaceae</taxon>
        <taxon>Nelumbo</taxon>
    </lineage>
</organism>
<dbReference type="AlphaFoldDB" id="A0A822YJR8"/>
<evidence type="ECO:0000313" key="2">
    <source>
        <dbReference type="Proteomes" id="UP000607653"/>
    </source>
</evidence>